<comment type="subcellular location">
    <subcellularLocation>
        <location evidence="1">Nucleus</location>
    </subcellularLocation>
</comment>
<dbReference type="GO" id="GO:0051028">
    <property type="term" value="P:mRNA transport"/>
    <property type="evidence" value="ECO:0007669"/>
    <property type="project" value="UniProtKB-KW"/>
</dbReference>
<keyword evidence="6" id="KW-0812">Transmembrane</keyword>
<keyword evidence="3" id="KW-0747">Spliceosome</keyword>
<keyword evidence="4" id="KW-0813">Transport</keyword>
<evidence type="ECO:0000256" key="4">
    <source>
        <dbReference type="ARBA" id="ARBA00022816"/>
    </source>
</evidence>
<feature type="transmembrane region" description="Helical" evidence="6">
    <location>
        <begin position="46"/>
        <end position="66"/>
    </location>
</feature>
<dbReference type="GO" id="GO:0035145">
    <property type="term" value="C:exon-exon junction complex"/>
    <property type="evidence" value="ECO:0007669"/>
    <property type="project" value="InterPro"/>
</dbReference>
<evidence type="ECO:0000256" key="5">
    <source>
        <dbReference type="ARBA" id="ARBA00023242"/>
    </source>
</evidence>
<keyword evidence="3" id="KW-0508">mRNA splicing</keyword>
<evidence type="ECO:0000313" key="7">
    <source>
        <dbReference type="EMBL" id="KAB0366076.1"/>
    </source>
</evidence>
<keyword evidence="6" id="KW-0472">Membrane</keyword>
<proteinExistence type="inferred from homology"/>
<keyword evidence="6" id="KW-1133">Transmembrane helix</keyword>
<dbReference type="AlphaFoldDB" id="A0A5N3X0W6"/>
<evidence type="ECO:0000256" key="2">
    <source>
        <dbReference type="ARBA" id="ARBA00009270"/>
    </source>
</evidence>
<dbReference type="EMBL" id="VCEA01000001">
    <property type="protein sequence ID" value="KAB0366076.1"/>
    <property type="molecule type" value="Genomic_DNA"/>
</dbReference>
<evidence type="ECO:0000256" key="6">
    <source>
        <dbReference type="SAM" id="Phobius"/>
    </source>
</evidence>
<comment type="caution">
    <text evidence="7">The sequence shown here is derived from an EMBL/GenBank/DDBJ whole genome shotgun (WGS) entry which is preliminary data.</text>
</comment>
<name>A0A5N3X0W6_MUNMU</name>
<evidence type="ECO:0000256" key="3">
    <source>
        <dbReference type="ARBA" id="ARBA00022728"/>
    </source>
</evidence>
<dbReference type="Proteomes" id="UP000326458">
    <property type="component" value="Unassembled WGS sequence"/>
</dbReference>
<comment type="similarity">
    <text evidence="2">Belongs to the mago nashi family.</text>
</comment>
<protein>
    <submittedName>
        <fullName evidence="7">Uncharacterized protein</fullName>
    </submittedName>
</protein>
<dbReference type="GO" id="GO:0005681">
    <property type="term" value="C:spliceosomal complex"/>
    <property type="evidence" value="ECO:0007669"/>
    <property type="project" value="UniProtKB-KW"/>
</dbReference>
<dbReference type="SUPFAM" id="SSF89817">
    <property type="entry name" value="Mago nashi protein"/>
    <property type="match status" value="1"/>
</dbReference>
<keyword evidence="4" id="KW-0509">mRNA transport</keyword>
<organism evidence="7 8">
    <name type="scientific">Muntiacus muntjak</name>
    <name type="common">Barking deer</name>
    <name type="synonym">Indian muntjac</name>
    <dbReference type="NCBI Taxonomy" id="9888"/>
    <lineage>
        <taxon>Eukaryota</taxon>
        <taxon>Metazoa</taxon>
        <taxon>Chordata</taxon>
        <taxon>Craniata</taxon>
        <taxon>Vertebrata</taxon>
        <taxon>Euteleostomi</taxon>
        <taxon>Mammalia</taxon>
        <taxon>Eutheria</taxon>
        <taxon>Laurasiatheria</taxon>
        <taxon>Artiodactyla</taxon>
        <taxon>Ruminantia</taxon>
        <taxon>Pecora</taxon>
        <taxon>Cervidae</taxon>
        <taxon>Muntiacinae</taxon>
        <taxon>Muntiacus</taxon>
    </lineage>
</organism>
<evidence type="ECO:0000313" key="8">
    <source>
        <dbReference type="Proteomes" id="UP000326458"/>
    </source>
</evidence>
<dbReference type="InterPro" id="IPR004023">
    <property type="entry name" value="Mago_nashi"/>
</dbReference>
<gene>
    <name evidence="7" type="ORF">FD754_010232</name>
</gene>
<dbReference type="InterPro" id="IPR036605">
    <property type="entry name" value="Mago_nashi_sf"/>
</dbReference>
<keyword evidence="3" id="KW-0507">mRNA processing</keyword>
<sequence length="71" mass="8510">MGHNSKFSFEFLEYANSSDYENDEREIVIGDEYISFPTLKIEGLWVFYYLLWDLKCLFFGLIGLHFKMKPI</sequence>
<dbReference type="Gene3D" id="3.30.1560.10">
    <property type="entry name" value="Mago nashi"/>
    <property type="match status" value="1"/>
</dbReference>
<dbReference type="GO" id="GO:0008380">
    <property type="term" value="P:RNA splicing"/>
    <property type="evidence" value="ECO:0007669"/>
    <property type="project" value="InterPro"/>
</dbReference>
<reference evidence="7 8" key="1">
    <citation type="submission" date="2019-06" db="EMBL/GenBank/DDBJ databases">
        <title>Discovery of a novel chromosome fission-fusion reversal in muntjac.</title>
        <authorList>
            <person name="Mudd A.B."/>
            <person name="Bredeson J.V."/>
            <person name="Baum R."/>
            <person name="Hockemeyer D."/>
            <person name="Rokhsar D.S."/>
        </authorList>
    </citation>
    <scope>NUCLEOTIDE SEQUENCE [LARGE SCALE GENOMIC DNA]</scope>
    <source>
        <strain evidence="7">UTSW_UCB_Mm</strain>
        <tissue evidence="7">Fibroblast cell line</tissue>
    </source>
</reference>
<evidence type="ECO:0000256" key="1">
    <source>
        <dbReference type="ARBA" id="ARBA00004123"/>
    </source>
</evidence>
<accession>A0A5N3X0W6</accession>
<dbReference type="Pfam" id="PF02792">
    <property type="entry name" value="Mago_nashi"/>
    <property type="match status" value="1"/>
</dbReference>
<keyword evidence="5" id="KW-0539">Nucleus</keyword>
<keyword evidence="8" id="KW-1185">Reference proteome</keyword>